<name>A0A183K4G9_9TREM</name>
<reference evidence="3" key="1">
    <citation type="submission" date="2016-06" db="UniProtKB">
        <authorList>
            <consortium name="WormBaseParasite"/>
        </authorList>
    </citation>
    <scope>IDENTIFICATION</scope>
</reference>
<dbReference type="AlphaFoldDB" id="A0A183K4G9"/>
<proteinExistence type="predicted"/>
<organism evidence="3">
    <name type="scientific">Schistosoma curassoni</name>
    <dbReference type="NCBI Taxonomy" id="6186"/>
    <lineage>
        <taxon>Eukaryota</taxon>
        <taxon>Metazoa</taxon>
        <taxon>Spiralia</taxon>
        <taxon>Lophotrochozoa</taxon>
        <taxon>Platyhelminthes</taxon>
        <taxon>Trematoda</taxon>
        <taxon>Digenea</taxon>
        <taxon>Strigeidida</taxon>
        <taxon>Schistosomatoidea</taxon>
        <taxon>Schistosomatidae</taxon>
        <taxon>Schistosoma</taxon>
    </lineage>
</organism>
<gene>
    <name evidence="1" type="ORF">SCUD_LOCUS9889</name>
</gene>
<reference evidence="1 2" key="2">
    <citation type="submission" date="2018-11" db="EMBL/GenBank/DDBJ databases">
        <authorList>
            <consortium name="Pathogen Informatics"/>
        </authorList>
    </citation>
    <scope>NUCLEOTIDE SEQUENCE [LARGE SCALE GENOMIC DNA]</scope>
    <source>
        <strain evidence="1">Dakar</strain>
        <strain evidence="2">Dakar, Senegal</strain>
    </source>
</reference>
<evidence type="ECO:0000313" key="3">
    <source>
        <dbReference type="WBParaSite" id="SCUD_0000988901-mRNA-1"/>
    </source>
</evidence>
<accession>A0A183K4G9</accession>
<protein>
    <submittedName>
        <fullName evidence="1 3">Uncharacterized protein</fullName>
    </submittedName>
</protein>
<evidence type="ECO:0000313" key="2">
    <source>
        <dbReference type="Proteomes" id="UP000279833"/>
    </source>
</evidence>
<keyword evidence="2" id="KW-1185">Reference proteome</keyword>
<evidence type="ECO:0000313" key="1">
    <source>
        <dbReference type="EMBL" id="VDP37539.1"/>
    </source>
</evidence>
<sequence>MYSLVVKAPIHLYLIIVIFYRKEYHINLNQEMINHCCQLYCLQSNQEMHASMIQPL</sequence>
<dbReference type="Proteomes" id="UP000279833">
    <property type="component" value="Unassembled WGS sequence"/>
</dbReference>
<dbReference type="WBParaSite" id="SCUD_0000988901-mRNA-1">
    <property type="protein sequence ID" value="SCUD_0000988901-mRNA-1"/>
    <property type="gene ID" value="SCUD_0000988901"/>
</dbReference>
<dbReference type="EMBL" id="UZAK01033470">
    <property type="protein sequence ID" value="VDP37539.1"/>
    <property type="molecule type" value="Genomic_DNA"/>
</dbReference>